<keyword evidence="2" id="KW-1185">Reference proteome</keyword>
<organism evidence="1 2">
    <name type="scientific">Ricinus communis</name>
    <name type="common">Castor bean</name>
    <dbReference type="NCBI Taxonomy" id="3988"/>
    <lineage>
        <taxon>Eukaryota</taxon>
        <taxon>Viridiplantae</taxon>
        <taxon>Streptophyta</taxon>
        <taxon>Embryophyta</taxon>
        <taxon>Tracheophyta</taxon>
        <taxon>Spermatophyta</taxon>
        <taxon>Magnoliopsida</taxon>
        <taxon>eudicotyledons</taxon>
        <taxon>Gunneridae</taxon>
        <taxon>Pentapetalae</taxon>
        <taxon>rosids</taxon>
        <taxon>fabids</taxon>
        <taxon>Malpighiales</taxon>
        <taxon>Euphorbiaceae</taxon>
        <taxon>Acalyphoideae</taxon>
        <taxon>Acalypheae</taxon>
        <taxon>Ricinus</taxon>
    </lineage>
</organism>
<sequence length="112" mass="12806">MSSSPSLTPFTIIFLHYLARLPIEPNNQKTSATTTTGIVTTTIHSSSNNNKIYATIIHQIGIYGEEETKIEVEQVCIIYQADAMSMREKEKEQIDNEILWWMDELEETTELP</sequence>
<dbReference type="AlphaFoldDB" id="B9SRI5"/>
<protein>
    <submittedName>
        <fullName evidence="1">Uncharacterized protein</fullName>
    </submittedName>
</protein>
<name>B9SRI5_RICCO</name>
<proteinExistence type="predicted"/>
<gene>
    <name evidence="1" type="ORF">RCOM_1411130</name>
</gene>
<reference evidence="2" key="1">
    <citation type="journal article" date="2010" name="Nat. Biotechnol.">
        <title>Draft genome sequence of the oilseed species Ricinus communis.</title>
        <authorList>
            <person name="Chan A.P."/>
            <person name="Crabtree J."/>
            <person name="Zhao Q."/>
            <person name="Lorenzi H."/>
            <person name="Orvis J."/>
            <person name="Puiu D."/>
            <person name="Melake-Berhan A."/>
            <person name="Jones K.M."/>
            <person name="Redman J."/>
            <person name="Chen G."/>
            <person name="Cahoon E.B."/>
            <person name="Gedil M."/>
            <person name="Stanke M."/>
            <person name="Haas B.J."/>
            <person name="Wortman J.R."/>
            <person name="Fraser-Liggett C.M."/>
            <person name="Ravel J."/>
            <person name="Rabinowicz P.D."/>
        </authorList>
    </citation>
    <scope>NUCLEOTIDE SEQUENCE [LARGE SCALE GENOMIC DNA]</scope>
    <source>
        <strain evidence="2">cv. Hale</strain>
    </source>
</reference>
<dbReference type="EMBL" id="EQ974099">
    <property type="protein sequence ID" value="EEF33762.1"/>
    <property type="molecule type" value="Genomic_DNA"/>
</dbReference>
<evidence type="ECO:0000313" key="2">
    <source>
        <dbReference type="Proteomes" id="UP000008311"/>
    </source>
</evidence>
<dbReference type="Proteomes" id="UP000008311">
    <property type="component" value="Unassembled WGS sequence"/>
</dbReference>
<accession>B9SRI5</accession>
<evidence type="ECO:0000313" key="1">
    <source>
        <dbReference type="EMBL" id="EEF33762.1"/>
    </source>
</evidence>
<dbReference type="InParanoid" id="B9SRI5"/>